<dbReference type="Proteomes" id="UP001597353">
    <property type="component" value="Unassembled WGS sequence"/>
</dbReference>
<accession>A0ABW4S3Q7</accession>
<keyword evidence="3" id="KW-1185">Reference proteome</keyword>
<dbReference type="InterPro" id="IPR007791">
    <property type="entry name" value="DjlA_N"/>
</dbReference>
<organism evidence="2 3">
    <name type="scientific">Halodurantibacterium flavum</name>
    <dbReference type="NCBI Taxonomy" id="1382802"/>
    <lineage>
        <taxon>Bacteria</taxon>
        <taxon>Pseudomonadati</taxon>
        <taxon>Pseudomonadota</taxon>
        <taxon>Alphaproteobacteria</taxon>
        <taxon>Rhodobacterales</taxon>
        <taxon>Paracoccaceae</taxon>
        <taxon>Halodurantibacterium</taxon>
    </lineage>
</organism>
<evidence type="ECO:0000313" key="2">
    <source>
        <dbReference type="EMBL" id="MFD1912250.1"/>
    </source>
</evidence>
<dbReference type="Pfam" id="PF05099">
    <property type="entry name" value="TerB"/>
    <property type="match status" value="1"/>
</dbReference>
<dbReference type="SUPFAM" id="SSF158682">
    <property type="entry name" value="TerB-like"/>
    <property type="match status" value="1"/>
</dbReference>
<reference evidence="3" key="1">
    <citation type="journal article" date="2019" name="Int. J. Syst. Evol. Microbiol.">
        <title>The Global Catalogue of Microorganisms (GCM) 10K type strain sequencing project: providing services to taxonomists for standard genome sequencing and annotation.</title>
        <authorList>
            <consortium name="The Broad Institute Genomics Platform"/>
            <consortium name="The Broad Institute Genome Sequencing Center for Infectious Disease"/>
            <person name="Wu L."/>
            <person name="Ma J."/>
        </authorList>
    </citation>
    <scope>NUCLEOTIDE SEQUENCE [LARGE SCALE GENOMIC DNA]</scope>
    <source>
        <strain evidence="3">CGMCC 4.7242</strain>
    </source>
</reference>
<dbReference type="InterPro" id="IPR029024">
    <property type="entry name" value="TerB-like"/>
</dbReference>
<protein>
    <submittedName>
        <fullName evidence="2">TerB family tellurite resistance protein</fullName>
    </submittedName>
</protein>
<dbReference type="Gene3D" id="1.10.3680.10">
    <property type="entry name" value="TerB-like"/>
    <property type="match status" value="1"/>
</dbReference>
<evidence type="ECO:0000259" key="1">
    <source>
        <dbReference type="Pfam" id="PF05099"/>
    </source>
</evidence>
<evidence type="ECO:0000313" key="3">
    <source>
        <dbReference type="Proteomes" id="UP001597353"/>
    </source>
</evidence>
<sequence length="148" mass="16518">MFADFLRRLTAPAPERLPDPDARLALGALLVRVARVDGQYSQAEVARIERILALRHDLGPDDARRLREDAEVLESEAPDTVRFTRAIKDAVAYEDREAVIEALWCVALSDGQRDAEESAMLRLVANLLGISDRDSALARQRVEARQTP</sequence>
<dbReference type="CDD" id="cd07313">
    <property type="entry name" value="terB_like_2"/>
    <property type="match status" value="1"/>
</dbReference>
<dbReference type="RefSeq" id="WP_390260762.1">
    <property type="nucleotide sequence ID" value="NZ_JBHUGH010000005.1"/>
</dbReference>
<feature type="domain" description="Co-chaperone DjlA N-terminal" evidence="1">
    <location>
        <begin position="23"/>
        <end position="140"/>
    </location>
</feature>
<gene>
    <name evidence="2" type="ORF">ACFSGJ_08485</name>
</gene>
<proteinExistence type="predicted"/>
<name>A0ABW4S3Q7_9RHOB</name>
<comment type="caution">
    <text evidence="2">The sequence shown here is derived from an EMBL/GenBank/DDBJ whole genome shotgun (WGS) entry which is preliminary data.</text>
</comment>
<dbReference type="EMBL" id="JBHUGH010000005">
    <property type="protein sequence ID" value="MFD1912250.1"/>
    <property type="molecule type" value="Genomic_DNA"/>
</dbReference>